<dbReference type="EMBL" id="CP001778">
    <property type="protein sequence ID" value="ADD40576.1"/>
    <property type="molecule type" value="Genomic_DNA"/>
</dbReference>
<reference evidence="8 9" key="1">
    <citation type="journal article" date="2009" name="Stand. Genomic Sci.">
        <title>Complete genome sequence of Stackebrandtia nassauensis type strain (LLR-40K-21).</title>
        <authorList>
            <person name="Munk C."/>
            <person name="Lapidus A."/>
            <person name="Copeland A."/>
            <person name="Jando M."/>
            <person name="Mayilraj S."/>
            <person name="Glavina Del Rio T."/>
            <person name="Nolan M."/>
            <person name="Chen F."/>
            <person name="Lucas S."/>
            <person name="Tice H."/>
            <person name="Cheng J.F."/>
            <person name="Han C."/>
            <person name="Detter J.C."/>
            <person name="Bruce D."/>
            <person name="Goodwin L."/>
            <person name="Chain P."/>
            <person name="Pitluck S."/>
            <person name="Goker M."/>
            <person name="Ovchinikova G."/>
            <person name="Pati A."/>
            <person name="Ivanova N."/>
            <person name="Mavromatis K."/>
            <person name="Chen A."/>
            <person name="Palaniappan K."/>
            <person name="Land M."/>
            <person name="Hauser L."/>
            <person name="Chang Y.J."/>
            <person name="Jeffries C.D."/>
            <person name="Bristow J."/>
            <person name="Eisen J.A."/>
            <person name="Markowitz V."/>
            <person name="Hugenholtz P."/>
            <person name="Kyrpides N.C."/>
            <person name="Klenk H.P."/>
        </authorList>
    </citation>
    <scope>NUCLEOTIDE SEQUENCE [LARGE SCALE GENOMIC DNA]</scope>
    <source>
        <strain evidence="9">DSM 44728 / CIP 108903 / NRRL B-16338 / NBRC 102104 / LLR-40K-21</strain>
    </source>
</reference>
<feature type="transmembrane region" description="Helical" evidence="7">
    <location>
        <begin position="121"/>
        <end position="140"/>
    </location>
</feature>
<evidence type="ECO:0000256" key="5">
    <source>
        <dbReference type="ARBA" id="ARBA00022989"/>
    </source>
</evidence>
<evidence type="ECO:0000256" key="4">
    <source>
        <dbReference type="ARBA" id="ARBA00022692"/>
    </source>
</evidence>
<evidence type="ECO:0000256" key="3">
    <source>
        <dbReference type="ARBA" id="ARBA00022475"/>
    </source>
</evidence>
<evidence type="ECO:0000313" key="8">
    <source>
        <dbReference type="EMBL" id="ADD40576.1"/>
    </source>
</evidence>
<dbReference type="InterPro" id="IPR007140">
    <property type="entry name" value="DUF350"/>
</dbReference>
<dbReference type="PANTHER" id="PTHR40043">
    <property type="entry name" value="UPF0719 INNER MEMBRANE PROTEIN YJFL"/>
    <property type="match status" value="1"/>
</dbReference>
<name>D3Q8W7_STANL</name>
<comment type="similarity">
    <text evidence="2">Belongs to the UPF0719 family.</text>
</comment>
<evidence type="ECO:0000256" key="6">
    <source>
        <dbReference type="ARBA" id="ARBA00023136"/>
    </source>
</evidence>
<dbReference type="RefSeq" id="WP_013016147.1">
    <property type="nucleotide sequence ID" value="NC_013947.1"/>
</dbReference>
<evidence type="ECO:0008006" key="10">
    <source>
        <dbReference type="Google" id="ProtNLM"/>
    </source>
</evidence>
<dbReference type="PANTHER" id="PTHR40043:SF1">
    <property type="entry name" value="UPF0719 INNER MEMBRANE PROTEIN YJFL"/>
    <property type="match status" value="1"/>
</dbReference>
<keyword evidence="9" id="KW-1185">Reference proteome</keyword>
<evidence type="ECO:0000256" key="7">
    <source>
        <dbReference type="SAM" id="Phobius"/>
    </source>
</evidence>
<feature type="transmembrane region" description="Helical" evidence="7">
    <location>
        <begin position="76"/>
        <end position="101"/>
    </location>
</feature>
<proteinExistence type="inferred from homology"/>
<dbReference type="AlphaFoldDB" id="D3Q8W7"/>
<keyword evidence="4 7" id="KW-0812">Transmembrane</keyword>
<evidence type="ECO:0000313" key="9">
    <source>
        <dbReference type="Proteomes" id="UP000000844"/>
    </source>
</evidence>
<feature type="transmembrane region" description="Helical" evidence="7">
    <location>
        <begin position="50"/>
        <end position="69"/>
    </location>
</feature>
<dbReference type="eggNOG" id="COG3766">
    <property type="taxonomic scope" value="Bacteria"/>
</dbReference>
<keyword evidence="3" id="KW-1003">Cell membrane</keyword>
<dbReference type="Pfam" id="PF03994">
    <property type="entry name" value="DUF350"/>
    <property type="match status" value="1"/>
</dbReference>
<feature type="transmembrane region" description="Helical" evidence="7">
    <location>
        <begin position="12"/>
        <end position="30"/>
    </location>
</feature>
<evidence type="ECO:0000256" key="2">
    <source>
        <dbReference type="ARBA" id="ARBA00005779"/>
    </source>
</evidence>
<sequence length="141" mass="14814">MLKELLNETVSVLAFSGVGIVLMVLGFVLVDVITPGNLRKQIWLERNRNATVLLASNLLAVGMIVFAAISASSDNLVVGISYSFVYGVIGLIVMGVAFVLLDLLTPGKLGAILVEENNHPAVWVTAATHIAVALVVMAGLS</sequence>
<comment type="subcellular location">
    <subcellularLocation>
        <location evidence="1">Cell membrane</location>
        <topology evidence="1">Multi-pass membrane protein</topology>
    </subcellularLocation>
</comment>
<keyword evidence="6 7" id="KW-0472">Membrane</keyword>
<dbReference type="HOGENOM" id="CLU_135044_0_0_11"/>
<evidence type="ECO:0000256" key="1">
    <source>
        <dbReference type="ARBA" id="ARBA00004651"/>
    </source>
</evidence>
<gene>
    <name evidence="8" type="ordered locus">Snas_0865</name>
</gene>
<organism evidence="8 9">
    <name type="scientific">Stackebrandtia nassauensis (strain DSM 44728 / CIP 108903 / NRRL B-16338 / NBRC 102104 / LLR-40K-21)</name>
    <dbReference type="NCBI Taxonomy" id="446470"/>
    <lineage>
        <taxon>Bacteria</taxon>
        <taxon>Bacillati</taxon>
        <taxon>Actinomycetota</taxon>
        <taxon>Actinomycetes</taxon>
        <taxon>Glycomycetales</taxon>
        <taxon>Glycomycetaceae</taxon>
        <taxon>Stackebrandtia</taxon>
    </lineage>
</organism>
<dbReference type="STRING" id="446470.Snas_0865"/>
<dbReference type="KEGG" id="sna:Snas_0865"/>
<accession>D3Q8W7</accession>
<keyword evidence="5 7" id="KW-1133">Transmembrane helix</keyword>
<protein>
    <recommendedName>
        <fullName evidence="10">DUF350 domain-containing protein</fullName>
    </recommendedName>
</protein>
<dbReference type="Proteomes" id="UP000000844">
    <property type="component" value="Chromosome"/>
</dbReference>
<dbReference type="GO" id="GO:0005886">
    <property type="term" value="C:plasma membrane"/>
    <property type="evidence" value="ECO:0007669"/>
    <property type="project" value="UniProtKB-SubCell"/>
</dbReference>